<dbReference type="AlphaFoldDB" id="A0A316AI94"/>
<dbReference type="OrthoDB" id="981940at2"/>
<reference evidence="2 3" key="1">
    <citation type="submission" date="2018-03" db="EMBL/GenBank/DDBJ databases">
        <title>Genomic Encyclopedia of Archaeal and Bacterial Type Strains, Phase II (KMG-II): from individual species to whole genera.</title>
        <authorList>
            <person name="Goeker M."/>
        </authorList>
    </citation>
    <scope>NUCLEOTIDE SEQUENCE [LARGE SCALE GENOMIC DNA]</scope>
    <source>
        <strain evidence="2 3">DSM 100346</strain>
    </source>
</reference>
<feature type="chain" id="PRO_5016386533" description="ABC-type transport auxiliary lipoprotein component domain-containing protein" evidence="1">
    <location>
        <begin position="23"/>
        <end position="191"/>
    </location>
</feature>
<evidence type="ECO:0000256" key="1">
    <source>
        <dbReference type="SAM" id="SignalP"/>
    </source>
</evidence>
<evidence type="ECO:0000313" key="2">
    <source>
        <dbReference type="EMBL" id="PWJ56590.1"/>
    </source>
</evidence>
<name>A0A316AI94_9BACT</name>
<comment type="caution">
    <text evidence="2">The sequence shown here is derived from an EMBL/GenBank/DDBJ whole genome shotgun (WGS) entry which is preliminary data.</text>
</comment>
<gene>
    <name evidence="2" type="ORF">CLV98_11184</name>
</gene>
<accession>A0A316AI94</accession>
<protein>
    <recommendedName>
        <fullName evidence="4">ABC-type transport auxiliary lipoprotein component domain-containing protein</fullName>
    </recommendedName>
</protein>
<keyword evidence="3" id="KW-1185">Reference proteome</keyword>
<dbReference type="RefSeq" id="WP_109676512.1">
    <property type="nucleotide sequence ID" value="NZ_QGDT01000011.1"/>
</dbReference>
<keyword evidence="1" id="KW-0732">Signal</keyword>
<evidence type="ECO:0008006" key="4">
    <source>
        <dbReference type="Google" id="ProtNLM"/>
    </source>
</evidence>
<organism evidence="2 3">
    <name type="scientific">Dyadobacter jejuensis</name>
    <dbReference type="NCBI Taxonomy" id="1082580"/>
    <lineage>
        <taxon>Bacteria</taxon>
        <taxon>Pseudomonadati</taxon>
        <taxon>Bacteroidota</taxon>
        <taxon>Cytophagia</taxon>
        <taxon>Cytophagales</taxon>
        <taxon>Spirosomataceae</taxon>
        <taxon>Dyadobacter</taxon>
    </lineage>
</organism>
<proteinExistence type="predicted"/>
<feature type="signal peptide" evidence="1">
    <location>
        <begin position="1"/>
        <end position="22"/>
    </location>
</feature>
<evidence type="ECO:0000313" key="3">
    <source>
        <dbReference type="Proteomes" id="UP000245880"/>
    </source>
</evidence>
<dbReference type="Proteomes" id="UP000245880">
    <property type="component" value="Unassembled WGS sequence"/>
</dbReference>
<dbReference type="EMBL" id="QGDT01000011">
    <property type="protein sequence ID" value="PWJ56590.1"/>
    <property type="molecule type" value="Genomic_DNA"/>
</dbReference>
<sequence length="191" mass="21090">MKKCSIATLVLATLLLAPGCGGSRPLGHFLVNPDSPPYAQKILTPLYIVLQKGVADELTIGATSDQKLRVTNFRMSVKDALSATFSKNFQTIYFVDSVPERELTLILTSIHPSWEQNDPGLNPRARLNAHFSVQTVLRLDNAPIQAADLQVTSRLHTDAHGLPEVFKDGLRVSCERLNESIFTPEIVTRIQ</sequence>